<organism evidence="4 5">
    <name type="scientific">Lottia gigantea</name>
    <name type="common">Giant owl limpet</name>
    <dbReference type="NCBI Taxonomy" id="225164"/>
    <lineage>
        <taxon>Eukaryota</taxon>
        <taxon>Metazoa</taxon>
        <taxon>Spiralia</taxon>
        <taxon>Lophotrochozoa</taxon>
        <taxon>Mollusca</taxon>
        <taxon>Gastropoda</taxon>
        <taxon>Patellogastropoda</taxon>
        <taxon>Lottioidea</taxon>
        <taxon>Lottiidae</taxon>
        <taxon>Lottia</taxon>
    </lineage>
</organism>
<feature type="region of interest" description="Disordered" evidence="1">
    <location>
        <begin position="1"/>
        <end position="224"/>
    </location>
</feature>
<dbReference type="InterPro" id="IPR028032">
    <property type="entry name" value="DUF4503"/>
</dbReference>
<dbReference type="Proteomes" id="UP000030746">
    <property type="component" value="Unassembled WGS sequence"/>
</dbReference>
<feature type="compositionally biased region" description="Low complexity" evidence="1">
    <location>
        <begin position="174"/>
        <end position="185"/>
    </location>
</feature>
<dbReference type="STRING" id="225164.V4C9E9"/>
<dbReference type="GeneID" id="20237976"/>
<dbReference type="KEGG" id="lgi:LOTGIDRAFT_159169"/>
<feature type="domain" description="DUF4503" evidence="3">
    <location>
        <begin position="507"/>
        <end position="617"/>
    </location>
</feature>
<accession>V4C9E9</accession>
<reference evidence="4 5" key="1">
    <citation type="journal article" date="2013" name="Nature">
        <title>Insights into bilaterian evolution from three spiralian genomes.</title>
        <authorList>
            <person name="Simakov O."/>
            <person name="Marletaz F."/>
            <person name="Cho S.J."/>
            <person name="Edsinger-Gonzales E."/>
            <person name="Havlak P."/>
            <person name="Hellsten U."/>
            <person name="Kuo D.H."/>
            <person name="Larsson T."/>
            <person name="Lv J."/>
            <person name="Arendt D."/>
            <person name="Savage R."/>
            <person name="Osoegawa K."/>
            <person name="de Jong P."/>
            <person name="Grimwood J."/>
            <person name="Chapman J.A."/>
            <person name="Shapiro H."/>
            <person name="Aerts A."/>
            <person name="Otillar R.P."/>
            <person name="Terry A.Y."/>
            <person name="Boore J.L."/>
            <person name="Grigoriev I.V."/>
            <person name="Lindberg D.R."/>
            <person name="Seaver E.C."/>
            <person name="Weisblat D.A."/>
            <person name="Putnam N.H."/>
            <person name="Rokhsar D.S."/>
        </authorList>
    </citation>
    <scope>NUCLEOTIDE SEQUENCE [LARGE SCALE GENOMIC DNA]</scope>
</reference>
<dbReference type="EMBL" id="KB201262">
    <property type="protein sequence ID" value="ESO98364.1"/>
    <property type="molecule type" value="Genomic_DNA"/>
</dbReference>
<feature type="compositionally biased region" description="Basic residues" evidence="1">
    <location>
        <begin position="1"/>
        <end position="11"/>
    </location>
</feature>
<dbReference type="Pfam" id="PF14950">
    <property type="entry name" value="DUF4502"/>
    <property type="match status" value="1"/>
</dbReference>
<feature type="compositionally biased region" description="Basic and acidic residues" evidence="1">
    <location>
        <begin position="138"/>
        <end position="166"/>
    </location>
</feature>
<dbReference type="GO" id="GO:0000724">
    <property type="term" value="P:double-strand break repair via homologous recombination"/>
    <property type="evidence" value="ECO:0007669"/>
    <property type="project" value="TreeGrafter"/>
</dbReference>
<dbReference type="AlphaFoldDB" id="V4C9E9"/>
<name>V4C9E9_LOTGI</name>
<feature type="compositionally biased region" description="Basic residues" evidence="1">
    <location>
        <begin position="125"/>
        <end position="137"/>
    </location>
</feature>
<sequence>MKSCHSRKSKRKLEDSYSFDSQQVGWGKKYSAEKPVADFNSSTHKSRNKSFDWSRSGDGFSGFSLDDSATNKAPSASKKQKMSSLPCVLNNSSEDEGQDIEDELISWHSSESEEEVVAVSPRLAQIKKSRRPQKRRKPSNEERIEDTSGSDDEMRTKVSTLEKQESRLSPMVISCPSSSQSQSPCTSGLKGSDWMKLMDWEKSPEKQDYREEQPDPDSAKKKHKKYLRGGFAESLFRVQGRERSCLRIWKHQNQSNNEQQAPPKSIKVKVEYFELLYSLQITRCTLLEGGDQKSHAVLFTKQVMDELKIRVGTELEIFAPWQELNCLSANESVILCTNYVNIRTQSDVLVPSPVKQTKTTLSHWSCPCSKDPTICTKECSVLSTYKVGGDISQIHSDQVMPSTSNTKITESYNKTVKETSIHTITPSQHPMLTSSSTATLRQCLENHTDQPLSFLALISRVFHHYDARLKVYRCGIMIEDSGTMAVIHLPEDRDLGNLDSSVGCLSWFSGLKVQQRVTRDRDSNLFSVIDKAWTGISCQQDSQDTQSDLLFNESQIPPCFCYILIPHLEDVFDFNVSENNNNLVKQNKSQPLSDIIENDEVCRISCTVRLLYSTPFTEITRELYISDKSISTNQQPYKSIRLFPSNHIYPLETNPPGPVINCTDLRCVKGELIADEYSRISMAREDNEDLKNITVRLPDISPQSNFNTLVAVQGTIKDINEEKASSWEECENCGSDELLVSEVDGKTTCKKCKGEVINPVVRVEMEIILKVFKMADHIVRVNV</sequence>
<dbReference type="OMA" id="KTCRCTF"/>
<protein>
    <recommendedName>
        <fullName evidence="6">DUF4503 domain-containing protein</fullName>
    </recommendedName>
</protein>
<dbReference type="HOGENOM" id="CLU_358002_0_0_1"/>
<dbReference type="CTD" id="20237976"/>
<evidence type="ECO:0000313" key="4">
    <source>
        <dbReference type="EMBL" id="ESO98364.1"/>
    </source>
</evidence>
<dbReference type="GO" id="GO:0000228">
    <property type="term" value="C:nuclear chromosome"/>
    <property type="evidence" value="ECO:0007669"/>
    <property type="project" value="TreeGrafter"/>
</dbReference>
<feature type="domain" description="DUF4503" evidence="3">
    <location>
        <begin position="665"/>
        <end position="781"/>
    </location>
</feature>
<evidence type="ECO:0000259" key="3">
    <source>
        <dbReference type="Pfam" id="PF14951"/>
    </source>
</evidence>
<proteinExistence type="predicted"/>
<dbReference type="PANTHER" id="PTHR34347">
    <property type="entry name" value="DNA REPAIR-SCAFFOLDING PROTEIN SPIDR"/>
    <property type="match status" value="1"/>
</dbReference>
<evidence type="ECO:0008006" key="6">
    <source>
        <dbReference type="Google" id="ProtNLM"/>
    </source>
</evidence>
<dbReference type="GO" id="GO:0005654">
    <property type="term" value="C:nucleoplasm"/>
    <property type="evidence" value="ECO:0007669"/>
    <property type="project" value="TreeGrafter"/>
</dbReference>
<dbReference type="PANTHER" id="PTHR34347:SF1">
    <property type="entry name" value="DNA REPAIR-SCAFFOLDING PROTEIN"/>
    <property type="match status" value="1"/>
</dbReference>
<dbReference type="OrthoDB" id="1914453at2759"/>
<dbReference type="RefSeq" id="XP_009051059.1">
    <property type="nucleotide sequence ID" value="XM_009052811.1"/>
</dbReference>
<evidence type="ECO:0000256" key="1">
    <source>
        <dbReference type="SAM" id="MobiDB-lite"/>
    </source>
</evidence>
<feature type="domain" description="DUF4502" evidence="2">
    <location>
        <begin position="203"/>
        <end position="324"/>
    </location>
</feature>
<dbReference type="InterPro" id="IPR053054">
    <property type="entry name" value="DNA_repair-scaffolding"/>
</dbReference>
<gene>
    <name evidence="4" type="ORF">LOTGIDRAFT_159169</name>
</gene>
<evidence type="ECO:0000313" key="5">
    <source>
        <dbReference type="Proteomes" id="UP000030746"/>
    </source>
</evidence>
<feature type="compositionally biased region" description="Basic and acidic residues" evidence="1">
    <location>
        <begin position="196"/>
        <end position="219"/>
    </location>
</feature>
<keyword evidence="5" id="KW-1185">Reference proteome</keyword>
<dbReference type="Pfam" id="PF14951">
    <property type="entry name" value="DUF4503"/>
    <property type="match status" value="2"/>
</dbReference>
<feature type="compositionally biased region" description="Acidic residues" evidence="1">
    <location>
        <begin position="93"/>
        <end position="104"/>
    </location>
</feature>
<dbReference type="GO" id="GO:0070202">
    <property type="term" value="P:regulation of establishment of protein localization to chromosome"/>
    <property type="evidence" value="ECO:0007669"/>
    <property type="project" value="TreeGrafter"/>
</dbReference>
<dbReference type="InterPro" id="IPR028026">
    <property type="entry name" value="DUF4502"/>
</dbReference>
<evidence type="ECO:0000259" key="2">
    <source>
        <dbReference type="Pfam" id="PF14950"/>
    </source>
</evidence>